<feature type="transmembrane region" description="Helical" evidence="1">
    <location>
        <begin position="60"/>
        <end position="78"/>
    </location>
</feature>
<organism evidence="2 3">
    <name type="scientific">Carya illinoinensis</name>
    <name type="common">Pecan</name>
    <dbReference type="NCBI Taxonomy" id="32201"/>
    <lineage>
        <taxon>Eukaryota</taxon>
        <taxon>Viridiplantae</taxon>
        <taxon>Streptophyta</taxon>
        <taxon>Embryophyta</taxon>
        <taxon>Tracheophyta</taxon>
        <taxon>Spermatophyta</taxon>
        <taxon>Magnoliopsida</taxon>
        <taxon>eudicotyledons</taxon>
        <taxon>Gunneridae</taxon>
        <taxon>Pentapetalae</taxon>
        <taxon>rosids</taxon>
        <taxon>fabids</taxon>
        <taxon>Fagales</taxon>
        <taxon>Juglandaceae</taxon>
        <taxon>Carya</taxon>
    </lineage>
</organism>
<sequence>MATSTSDQIMDIERGVGSGLVEPERRNSMDWEKIILPSCLIDVTLAYVQDHSNCTTASPFLNMAILLAFAAFFVGWFINPKYKVATEAAFICGIFFTYTAFFIGVTIPVPSSLKIIGWLIYGISLIAVSLSFKMELRKRYNEARRHDTTNTGES</sequence>
<keyword evidence="1" id="KW-0472">Membrane</keyword>
<evidence type="ECO:0000313" key="3">
    <source>
        <dbReference type="Proteomes" id="UP000811246"/>
    </source>
</evidence>
<dbReference type="Proteomes" id="UP000811246">
    <property type="component" value="Chromosome 14"/>
</dbReference>
<dbReference type="PANTHER" id="PTHR34741:SF2">
    <property type="entry name" value="VESICLE TRANSPORT PROTEIN"/>
    <property type="match status" value="1"/>
</dbReference>
<protein>
    <submittedName>
        <fullName evidence="2">Uncharacterized protein</fullName>
    </submittedName>
</protein>
<gene>
    <name evidence="2" type="ORF">I3842_14G077700</name>
</gene>
<feature type="transmembrane region" description="Helical" evidence="1">
    <location>
        <begin position="90"/>
        <end position="109"/>
    </location>
</feature>
<feature type="transmembrane region" description="Helical" evidence="1">
    <location>
        <begin position="115"/>
        <end position="132"/>
    </location>
</feature>
<dbReference type="PANTHER" id="PTHR34741">
    <property type="entry name" value="IMAP FAMILY MEMBER 1, PUTATIVE-RELATED"/>
    <property type="match status" value="1"/>
</dbReference>
<name>A0A922DAN7_CARIL</name>
<accession>A0A922DAN7</accession>
<evidence type="ECO:0000256" key="1">
    <source>
        <dbReference type="SAM" id="Phobius"/>
    </source>
</evidence>
<comment type="caution">
    <text evidence="2">The sequence shown here is derived from an EMBL/GenBank/DDBJ whole genome shotgun (WGS) entry which is preliminary data.</text>
</comment>
<reference evidence="2" key="1">
    <citation type="submission" date="2021-01" db="EMBL/GenBank/DDBJ databases">
        <authorList>
            <person name="Lovell J.T."/>
            <person name="Bentley N."/>
            <person name="Bhattarai G."/>
            <person name="Jenkins J.W."/>
            <person name="Sreedasyam A."/>
            <person name="Alarcon Y."/>
            <person name="Bock C."/>
            <person name="Boston L."/>
            <person name="Carlson J."/>
            <person name="Cervantes K."/>
            <person name="Clermont K."/>
            <person name="Krom N."/>
            <person name="Kubenka K."/>
            <person name="Mamidi S."/>
            <person name="Mattison C."/>
            <person name="Monteros M."/>
            <person name="Pisani C."/>
            <person name="Plott C."/>
            <person name="Rajasekar S."/>
            <person name="Rhein H.S."/>
            <person name="Rohla C."/>
            <person name="Song M."/>
            <person name="Hilaire R.S."/>
            <person name="Shu S."/>
            <person name="Wells L."/>
            <person name="Wang X."/>
            <person name="Webber J."/>
            <person name="Heerema R.J."/>
            <person name="Klein P."/>
            <person name="Conner P."/>
            <person name="Grauke L."/>
            <person name="Grimwood J."/>
            <person name="Schmutz J."/>
            <person name="Randall J.J."/>
        </authorList>
    </citation>
    <scope>NUCLEOTIDE SEQUENCE</scope>
    <source>
        <tissue evidence="2">Leaf</tissue>
    </source>
</reference>
<evidence type="ECO:0000313" key="2">
    <source>
        <dbReference type="EMBL" id="KAG6678388.1"/>
    </source>
</evidence>
<keyword evidence="1" id="KW-1133">Transmembrane helix</keyword>
<keyword evidence="1" id="KW-0812">Transmembrane</keyword>
<dbReference type="AlphaFoldDB" id="A0A922DAN7"/>
<dbReference type="EMBL" id="CM031838">
    <property type="protein sequence ID" value="KAG6678388.1"/>
    <property type="molecule type" value="Genomic_DNA"/>
</dbReference>
<proteinExistence type="predicted"/>